<dbReference type="GO" id="GO:0031388">
    <property type="term" value="P:organic acid phosphorylation"/>
    <property type="evidence" value="ECO:0007669"/>
    <property type="project" value="InterPro"/>
</dbReference>
<gene>
    <name evidence="5" type="primary">garK</name>
    <name evidence="5" type="ORF">CMsap09_09170</name>
</gene>
<comment type="caution">
    <text evidence="5">The sequence shown here is derived from an EMBL/GenBank/DDBJ whole genome shotgun (WGS) entry which is preliminary data.</text>
</comment>
<protein>
    <submittedName>
        <fullName evidence="5">Glycerate 2-kinase</fullName>
    </submittedName>
</protein>
<dbReference type="InterPro" id="IPR018197">
    <property type="entry name" value="Glycerate_kinase_RE-like"/>
</dbReference>
<accession>A0A251XU55</accession>
<evidence type="ECO:0000313" key="5">
    <source>
        <dbReference type="EMBL" id="OUE09102.1"/>
    </source>
</evidence>
<proteinExistence type="inferred from homology"/>
<dbReference type="InterPro" id="IPR008000">
    <property type="entry name" value="Rham/fucose_mutarotase"/>
</dbReference>
<keyword evidence="3 5" id="KW-0418">Kinase</keyword>
<sequence length="530" mass="55595">MLPRTPDHRRPRVLVAPDKYKGSLTAAEVARWISAGLAEGAGPDGVDCDLLPLADGGDGSVDAALAAGYEPVAVDVTGPTGLPVFATAARRGDTAVVEVAGTSGLAVLPDGRRDALGSSSHGVGEAIRHVRGLGARRIVVALGGSATTDGGAGLLHALGVRFLGADGADIRPSGGALGSVDRLDLTGLLPLDDVELLGASDVTNPLTGALGAARVFGPQKGAGPAEVDLLDGALAHLVDLAERAGVPGARAAAASPGAGSAGGIGYALLLLGGRLVSGAGFFLDLLGFDARAQAADLVITGEGSMDEQTRDGKLISVVVRRSGGRPVVAVVGRDALSAEGVRELGLHAVHALADRTDEDSSRDPVLSARLLQRIGRDIAATLLTTPRRIPGERPTASRDLRPRGSRRRHPSHPTHTSTRREQDDMTRRVCFTMQLKRDRIADYLAAHETVWPEMREALSETGWSDYSLFVRESDGLVVGYLVTDDFDRARARMAEQEVNARWQVTMAPYFESSEDPDRSMVRLEEYFHLA</sequence>
<comment type="similarity">
    <text evidence="1">Belongs to the glycerate kinase type-1 family.</text>
</comment>
<organism evidence="5 6">
    <name type="scientific">Clavibacter michiganensis</name>
    <dbReference type="NCBI Taxonomy" id="28447"/>
    <lineage>
        <taxon>Bacteria</taxon>
        <taxon>Bacillati</taxon>
        <taxon>Actinomycetota</taxon>
        <taxon>Actinomycetes</taxon>
        <taxon>Micrococcales</taxon>
        <taxon>Microbacteriaceae</taxon>
        <taxon>Clavibacter</taxon>
    </lineage>
</organism>
<dbReference type="Proteomes" id="UP000195106">
    <property type="component" value="Unassembled WGS sequence"/>
</dbReference>
<dbReference type="SUPFAM" id="SSF110738">
    <property type="entry name" value="Glycerate kinase I"/>
    <property type="match status" value="1"/>
</dbReference>
<dbReference type="NCBIfam" id="TIGR00045">
    <property type="entry name" value="glycerate kinase"/>
    <property type="match status" value="1"/>
</dbReference>
<feature type="region of interest" description="Disordered" evidence="4">
    <location>
        <begin position="383"/>
        <end position="425"/>
    </location>
</feature>
<dbReference type="SUPFAM" id="SSF54909">
    <property type="entry name" value="Dimeric alpha+beta barrel"/>
    <property type="match status" value="1"/>
</dbReference>
<dbReference type="Gene3D" id="3.30.70.100">
    <property type="match status" value="1"/>
</dbReference>
<evidence type="ECO:0000256" key="3">
    <source>
        <dbReference type="ARBA" id="ARBA00022777"/>
    </source>
</evidence>
<evidence type="ECO:0000256" key="2">
    <source>
        <dbReference type="ARBA" id="ARBA00022679"/>
    </source>
</evidence>
<dbReference type="GO" id="GO:0016857">
    <property type="term" value="F:racemase and epimerase activity, acting on carbohydrates and derivatives"/>
    <property type="evidence" value="ECO:0007669"/>
    <property type="project" value="InterPro"/>
</dbReference>
<dbReference type="Pfam" id="PF05336">
    <property type="entry name" value="rhaM"/>
    <property type="match status" value="1"/>
</dbReference>
<dbReference type="PANTHER" id="PTHR21599">
    <property type="entry name" value="GLYCERATE KINASE"/>
    <property type="match status" value="1"/>
</dbReference>
<dbReference type="Pfam" id="PF02595">
    <property type="entry name" value="Gly_kinase"/>
    <property type="match status" value="1"/>
</dbReference>
<evidence type="ECO:0000256" key="1">
    <source>
        <dbReference type="ARBA" id="ARBA00006284"/>
    </source>
</evidence>
<name>A0A251XU55_9MICO</name>
<dbReference type="InterPro" id="IPR011008">
    <property type="entry name" value="Dimeric_a/b-barrel"/>
</dbReference>
<dbReference type="EMBL" id="MDHJ01000001">
    <property type="protein sequence ID" value="OUE09102.1"/>
    <property type="molecule type" value="Genomic_DNA"/>
</dbReference>
<dbReference type="InterPro" id="IPR036129">
    <property type="entry name" value="Glycerate_kinase_sf"/>
</dbReference>
<evidence type="ECO:0000256" key="4">
    <source>
        <dbReference type="SAM" id="MobiDB-lite"/>
    </source>
</evidence>
<dbReference type="Gene3D" id="3.40.50.10350">
    <property type="entry name" value="Glycerate kinase, domain 1"/>
    <property type="match status" value="1"/>
</dbReference>
<reference evidence="5 6" key="1">
    <citation type="submission" date="2016-08" db="EMBL/GenBank/DDBJ databases">
        <title>Genome sequence of Clavibacter michiganensis spp. strain CASJ009.</title>
        <authorList>
            <person name="Thapa S.P."/>
            <person name="Coaker G."/>
        </authorList>
    </citation>
    <scope>NUCLEOTIDE SEQUENCE [LARGE SCALE GENOMIC DNA]</scope>
    <source>
        <strain evidence="5">CASJ009</strain>
    </source>
</reference>
<feature type="compositionally biased region" description="Basic residues" evidence="4">
    <location>
        <begin position="403"/>
        <end position="412"/>
    </location>
</feature>
<dbReference type="Gene3D" id="3.90.1510.10">
    <property type="entry name" value="Glycerate kinase, domain 2"/>
    <property type="match status" value="1"/>
</dbReference>
<dbReference type="InterPro" id="IPR004381">
    <property type="entry name" value="Glycerate_kinase"/>
</dbReference>
<dbReference type="PANTHER" id="PTHR21599:SF0">
    <property type="entry name" value="GLYCERATE KINASE"/>
    <property type="match status" value="1"/>
</dbReference>
<evidence type="ECO:0000313" key="6">
    <source>
        <dbReference type="Proteomes" id="UP000195106"/>
    </source>
</evidence>
<keyword evidence="2" id="KW-0808">Transferase</keyword>
<dbReference type="AlphaFoldDB" id="A0A251XU55"/>
<feature type="compositionally biased region" description="Basic and acidic residues" evidence="4">
    <location>
        <begin position="389"/>
        <end position="402"/>
    </location>
</feature>
<dbReference type="GO" id="GO:0008887">
    <property type="term" value="F:glycerate kinase activity"/>
    <property type="evidence" value="ECO:0007669"/>
    <property type="project" value="InterPro"/>
</dbReference>
<dbReference type="InterPro" id="IPR018193">
    <property type="entry name" value="Glyc_kinase_flavodox-like_fold"/>
</dbReference>